<evidence type="ECO:0000313" key="2">
    <source>
        <dbReference type="Proteomes" id="UP000530962"/>
    </source>
</evidence>
<dbReference type="InterPro" id="IPR018154">
    <property type="entry name" value="TLV/ENV_coat_polyprotein"/>
</dbReference>
<protein>
    <submittedName>
        <fullName evidence="1">ENVT1 protein</fullName>
    </submittedName>
</protein>
<organism evidence="1 2">
    <name type="scientific">Irena cyanogastra</name>
    <name type="common">Philippine fairy-bluebird</name>
    <dbReference type="NCBI Taxonomy" id="175120"/>
    <lineage>
        <taxon>Eukaryota</taxon>
        <taxon>Metazoa</taxon>
        <taxon>Chordata</taxon>
        <taxon>Craniata</taxon>
        <taxon>Vertebrata</taxon>
        <taxon>Euteleostomi</taxon>
        <taxon>Archelosauria</taxon>
        <taxon>Archosauria</taxon>
        <taxon>Dinosauria</taxon>
        <taxon>Saurischia</taxon>
        <taxon>Theropoda</taxon>
        <taxon>Coelurosauria</taxon>
        <taxon>Aves</taxon>
        <taxon>Neognathae</taxon>
        <taxon>Neoaves</taxon>
        <taxon>Telluraves</taxon>
        <taxon>Australaves</taxon>
        <taxon>Passeriformes</taxon>
        <taxon>Corvoidea</taxon>
        <taxon>Irenidae</taxon>
        <taxon>Irena</taxon>
    </lineage>
</organism>
<gene>
    <name evidence="1" type="primary">Ervs711</name>
    <name evidence="1" type="ORF">IRECYA_R15407</name>
</gene>
<reference evidence="1 2" key="1">
    <citation type="submission" date="2019-09" db="EMBL/GenBank/DDBJ databases">
        <title>Bird 10,000 Genomes (B10K) Project - Family phase.</title>
        <authorList>
            <person name="Zhang G."/>
        </authorList>
    </citation>
    <scope>NUCLEOTIDE SEQUENCE [LARGE SCALE GENOMIC DNA]</scope>
    <source>
        <strain evidence="1">B10K-DU-001-26</strain>
        <tissue evidence="1">Muscle</tissue>
    </source>
</reference>
<proteinExistence type="predicted"/>
<dbReference type="Pfam" id="PF00429">
    <property type="entry name" value="TLV_coat"/>
    <property type="match status" value="1"/>
</dbReference>
<dbReference type="AlphaFoldDB" id="A0A7K9R9Y7"/>
<accession>A0A7K9R9Y7</accession>
<keyword evidence="2" id="KW-1185">Reference proteome</keyword>
<dbReference type="EMBL" id="VWZV01019569">
    <property type="protein sequence ID" value="NXI20650.1"/>
    <property type="molecule type" value="Genomic_DNA"/>
</dbReference>
<feature type="non-terminal residue" evidence="1">
    <location>
        <position position="88"/>
    </location>
</feature>
<dbReference type="Proteomes" id="UP000530962">
    <property type="component" value="Unassembled WGS sequence"/>
</dbReference>
<feature type="non-terminal residue" evidence="1">
    <location>
        <position position="1"/>
    </location>
</feature>
<sequence>FSRTYSTLWKIMQASFKVLNSTYPNLAQECWLCYDIRPPFYEAVGSAARIKRSNSTNPVECQWVKRNITDEAPGITISRVTGNGTCIG</sequence>
<name>A0A7K9R9Y7_IRECY</name>
<evidence type="ECO:0000313" key="1">
    <source>
        <dbReference type="EMBL" id="NXI20650.1"/>
    </source>
</evidence>
<comment type="caution">
    <text evidence="1">The sequence shown here is derived from an EMBL/GenBank/DDBJ whole genome shotgun (WGS) entry which is preliminary data.</text>
</comment>